<reference evidence="14" key="1">
    <citation type="submission" date="2016-10" db="EMBL/GenBank/DDBJ databases">
        <authorList>
            <person name="Varghese N."/>
            <person name="Submissions S."/>
        </authorList>
    </citation>
    <scope>NUCLEOTIDE SEQUENCE [LARGE SCALE GENOMIC DNA]</scope>
    <source>
        <strain evidence="14">IBRC-M 10655</strain>
    </source>
</reference>
<dbReference type="GO" id="GO:0046983">
    <property type="term" value="F:protein dimerization activity"/>
    <property type="evidence" value="ECO:0007669"/>
    <property type="project" value="InterPro"/>
</dbReference>
<dbReference type="Pfam" id="PF07730">
    <property type="entry name" value="HisKA_3"/>
    <property type="match status" value="1"/>
</dbReference>
<accession>A0A1H0VSP0</accession>
<evidence type="ECO:0000256" key="9">
    <source>
        <dbReference type="SAM" id="MobiDB-lite"/>
    </source>
</evidence>
<keyword evidence="10" id="KW-0812">Transmembrane</keyword>
<dbReference type="EMBL" id="FNJB01000015">
    <property type="protein sequence ID" value="SDP81609.1"/>
    <property type="molecule type" value="Genomic_DNA"/>
</dbReference>
<dbReference type="Gene3D" id="3.30.565.10">
    <property type="entry name" value="Histidine kinase-like ATPase, C-terminal domain"/>
    <property type="match status" value="1"/>
</dbReference>
<keyword evidence="5" id="KW-0547">Nucleotide-binding</keyword>
<dbReference type="GO" id="GO:0016020">
    <property type="term" value="C:membrane"/>
    <property type="evidence" value="ECO:0007669"/>
    <property type="project" value="InterPro"/>
</dbReference>
<dbReference type="STRING" id="504798.SAMN05421871_104445"/>
<evidence type="ECO:0000259" key="12">
    <source>
        <dbReference type="Pfam" id="PF07730"/>
    </source>
</evidence>
<dbReference type="Pfam" id="PF02518">
    <property type="entry name" value="HATPase_c"/>
    <property type="match status" value="1"/>
</dbReference>
<evidence type="ECO:0000256" key="2">
    <source>
        <dbReference type="ARBA" id="ARBA00012438"/>
    </source>
</evidence>
<feature type="compositionally biased region" description="Basic residues" evidence="9">
    <location>
        <begin position="1"/>
        <end position="10"/>
    </location>
</feature>
<feature type="transmembrane region" description="Helical" evidence="10">
    <location>
        <begin position="204"/>
        <end position="226"/>
    </location>
</feature>
<keyword evidence="7" id="KW-0067">ATP-binding</keyword>
<sequence length="450" mass="48620">MPHLPRRPGSNRKNATTSKTVPEQRAATHDLPEQRETVLDTALVDGGGTLVAQMVVPDDTALVTPARTPGRPRRRFPLPPRLAALWADPRVRGIVSDIAATAIAALDVWLVEPDGAPGYSSWLSWLAVLAMPLRRHVPCVALVLTIPGFFTGWAQLAAMIALGTLAKRYLLTWRTLVAAFLVGLCRFVLWPWADFLELTWREHFLDAIYGVLVAGMPVAIGMLITVRQELSARINQLARSRAREQRLHAQTVRSAERAKLAREMHDVVSHQVTLIAMQAGALKVSAKDAESVDAAETIRALSTRTLEELRELVGVLRSGGDEDEYQPGLENIGTLVHGCDVSVTLAMEASPELLPAPVSRAAYRTIQEALTNVHKHAAGSPTTVRVQAAGSTLVVEIRNDRPKCRPSGLPSGGHGLLGLRERAGLLGGSFTAGPTADGGFRVRATYPLSV</sequence>
<dbReference type="Proteomes" id="UP000199651">
    <property type="component" value="Unassembled WGS sequence"/>
</dbReference>
<dbReference type="PANTHER" id="PTHR24421">
    <property type="entry name" value="NITRATE/NITRITE SENSOR PROTEIN NARX-RELATED"/>
    <property type="match status" value="1"/>
</dbReference>
<feature type="domain" description="Signal transduction histidine kinase subgroup 3 dimerisation and phosphoacceptor" evidence="12">
    <location>
        <begin position="256"/>
        <end position="319"/>
    </location>
</feature>
<evidence type="ECO:0000256" key="4">
    <source>
        <dbReference type="ARBA" id="ARBA00022679"/>
    </source>
</evidence>
<dbReference type="CDD" id="cd16917">
    <property type="entry name" value="HATPase_UhpB-NarQ-NarX-like"/>
    <property type="match status" value="1"/>
</dbReference>
<dbReference type="Gene3D" id="1.20.5.1930">
    <property type="match status" value="1"/>
</dbReference>
<name>A0A1H0VSP0_9PSEU</name>
<evidence type="ECO:0000256" key="7">
    <source>
        <dbReference type="ARBA" id="ARBA00022840"/>
    </source>
</evidence>
<dbReference type="GO" id="GO:0005524">
    <property type="term" value="F:ATP binding"/>
    <property type="evidence" value="ECO:0007669"/>
    <property type="project" value="UniProtKB-KW"/>
</dbReference>
<dbReference type="SUPFAM" id="SSF55874">
    <property type="entry name" value="ATPase domain of HSP90 chaperone/DNA topoisomerase II/histidine kinase"/>
    <property type="match status" value="1"/>
</dbReference>
<keyword evidence="10" id="KW-0472">Membrane</keyword>
<keyword evidence="3" id="KW-0597">Phosphoprotein</keyword>
<evidence type="ECO:0000256" key="8">
    <source>
        <dbReference type="ARBA" id="ARBA00023012"/>
    </source>
</evidence>
<organism evidence="13 14">
    <name type="scientific">Actinokineospora alba</name>
    <dbReference type="NCBI Taxonomy" id="504798"/>
    <lineage>
        <taxon>Bacteria</taxon>
        <taxon>Bacillati</taxon>
        <taxon>Actinomycetota</taxon>
        <taxon>Actinomycetes</taxon>
        <taxon>Pseudonocardiales</taxon>
        <taxon>Pseudonocardiaceae</taxon>
        <taxon>Actinokineospora</taxon>
    </lineage>
</organism>
<evidence type="ECO:0000313" key="14">
    <source>
        <dbReference type="Proteomes" id="UP000199651"/>
    </source>
</evidence>
<keyword evidence="6 13" id="KW-0418">Kinase</keyword>
<feature type="region of interest" description="Disordered" evidence="9">
    <location>
        <begin position="1"/>
        <end position="32"/>
    </location>
</feature>
<dbReference type="InterPro" id="IPR011712">
    <property type="entry name" value="Sig_transdc_His_kin_sub3_dim/P"/>
</dbReference>
<dbReference type="AlphaFoldDB" id="A0A1H0VSP0"/>
<keyword evidence="4" id="KW-0808">Transferase</keyword>
<evidence type="ECO:0000256" key="6">
    <source>
        <dbReference type="ARBA" id="ARBA00022777"/>
    </source>
</evidence>
<dbReference type="InterPro" id="IPR050482">
    <property type="entry name" value="Sensor_HK_TwoCompSys"/>
</dbReference>
<evidence type="ECO:0000256" key="1">
    <source>
        <dbReference type="ARBA" id="ARBA00000085"/>
    </source>
</evidence>
<keyword evidence="10" id="KW-1133">Transmembrane helix</keyword>
<evidence type="ECO:0000256" key="5">
    <source>
        <dbReference type="ARBA" id="ARBA00022741"/>
    </source>
</evidence>
<dbReference type="InterPro" id="IPR003594">
    <property type="entry name" value="HATPase_dom"/>
</dbReference>
<feature type="transmembrane region" description="Helical" evidence="10">
    <location>
        <begin position="171"/>
        <end position="192"/>
    </location>
</feature>
<dbReference type="PANTHER" id="PTHR24421:SF10">
    <property type="entry name" value="NITRATE_NITRITE SENSOR PROTEIN NARQ"/>
    <property type="match status" value="1"/>
</dbReference>
<evidence type="ECO:0000313" key="13">
    <source>
        <dbReference type="EMBL" id="SDP81609.1"/>
    </source>
</evidence>
<keyword evidence="14" id="KW-1185">Reference proteome</keyword>
<proteinExistence type="predicted"/>
<feature type="compositionally biased region" description="Polar residues" evidence="9">
    <location>
        <begin position="11"/>
        <end position="21"/>
    </location>
</feature>
<protein>
    <recommendedName>
        <fullName evidence="2">histidine kinase</fullName>
        <ecNumber evidence="2">2.7.13.3</ecNumber>
    </recommendedName>
</protein>
<feature type="domain" description="Histidine kinase/HSP90-like ATPase" evidence="11">
    <location>
        <begin position="360"/>
        <end position="448"/>
    </location>
</feature>
<dbReference type="InterPro" id="IPR036890">
    <property type="entry name" value="HATPase_C_sf"/>
</dbReference>
<evidence type="ECO:0000256" key="10">
    <source>
        <dbReference type="SAM" id="Phobius"/>
    </source>
</evidence>
<dbReference type="GO" id="GO:0000155">
    <property type="term" value="F:phosphorelay sensor kinase activity"/>
    <property type="evidence" value="ECO:0007669"/>
    <property type="project" value="InterPro"/>
</dbReference>
<dbReference type="EC" id="2.7.13.3" evidence="2"/>
<comment type="catalytic activity">
    <reaction evidence="1">
        <text>ATP + protein L-histidine = ADP + protein N-phospho-L-histidine.</text>
        <dbReference type="EC" id="2.7.13.3"/>
    </reaction>
</comment>
<keyword evidence="8" id="KW-0902">Two-component regulatory system</keyword>
<feature type="transmembrane region" description="Helical" evidence="10">
    <location>
        <begin position="139"/>
        <end position="165"/>
    </location>
</feature>
<evidence type="ECO:0000256" key="3">
    <source>
        <dbReference type="ARBA" id="ARBA00022553"/>
    </source>
</evidence>
<evidence type="ECO:0000259" key="11">
    <source>
        <dbReference type="Pfam" id="PF02518"/>
    </source>
</evidence>
<gene>
    <name evidence="13" type="ORF">SAMN05192558_11594</name>
</gene>